<proteinExistence type="predicted"/>
<organism evidence="2">
    <name type="scientific">Alloyangia sp. H15</name>
    <dbReference type="NCBI Taxonomy" id="3029062"/>
    <lineage>
        <taxon>Bacteria</taxon>
        <taxon>Pseudomonadati</taxon>
        <taxon>Pseudomonadota</taxon>
        <taxon>Alphaproteobacteria</taxon>
        <taxon>Rhodobacterales</taxon>
        <taxon>Roseobacteraceae</taxon>
        <taxon>Alloyangia</taxon>
    </lineage>
</organism>
<dbReference type="RefSeq" id="WP_353476367.1">
    <property type="nucleotide sequence ID" value="NZ_CP123388.1"/>
</dbReference>
<gene>
    <name evidence="2" type="ORF">PVT71_27200</name>
</gene>
<dbReference type="PANTHER" id="PTHR11895:SF151">
    <property type="entry name" value="GLUTAMYL-TRNA(GLN) AMIDOTRANSFERASE SUBUNIT A"/>
    <property type="match status" value="1"/>
</dbReference>
<dbReference type="PANTHER" id="PTHR11895">
    <property type="entry name" value="TRANSAMIDASE"/>
    <property type="match status" value="1"/>
</dbReference>
<dbReference type="AlphaFoldDB" id="A0AAU8ARJ6"/>
<dbReference type="Gene3D" id="3.90.1300.10">
    <property type="entry name" value="Amidase signature (AS) domain"/>
    <property type="match status" value="1"/>
</dbReference>
<dbReference type="Pfam" id="PF01425">
    <property type="entry name" value="Amidase"/>
    <property type="match status" value="1"/>
</dbReference>
<dbReference type="EMBL" id="CP123388">
    <property type="protein sequence ID" value="XCC97476.1"/>
    <property type="molecule type" value="Genomic_DNA"/>
</dbReference>
<feature type="domain" description="Amidase" evidence="1">
    <location>
        <begin position="31"/>
        <end position="430"/>
    </location>
</feature>
<name>A0AAU8ARJ6_9RHOB</name>
<sequence>MNLMDLTATALAAEVRAGRVTPQAAAAAARVRAEERNPALNALTLINPALEAEAEAVAARLAAGRDLPLAGVPVVIKDNIWVQGLPVTQGSKLFEDFVAPEDAQAVARLRAAGAVVLGIGTCSEFACKGSTNTPLYGMTRNPLDPSRTPGGSSGGPVAAVAAGMAPLALGTDAGGSTRRPPAHVGLVGLKPTQDLIPYGPGFDEPVWGISVLAPIARTVEDISLAMAVLADLAPATPLAGTIAFAADFGLGQRLDPGVGAAFEAGIAAIAAAGHALEPAAPDWQGLDGMSVMPLQHSGLAALFGTRWREAPEIFDPDLGAQIESGLGLSGVAVAEAHQASHRIREIMLEFLSRHAAMITPTTPCAAWPVELSAPASIGGAPCGPRDHAAFTSQLNHAGCPAITLPCGTDPAGLPLGMQIIAAPGRDAHLLALAAAIAPLLPSAACPSPEGR</sequence>
<reference evidence="2" key="1">
    <citation type="submission" date="2023-02" db="EMBL/GenBank/DDBJ databases">
        <title>Description and genomic characterization of Salipiger bruguierae sp. nov., isolated from the sediment of mangrove plant Bruguiera sexangula.</title>
        <authorList>
            <person name="Long M."/>
        </authorList>
    </citation>
    <scope>NUCLEOTIDE SEQUENCE</scope>
    <source>
        <strain evidence="2">H15</strain>
        <plasmid evidence="2">unnamed3</plasmid>
    </source>
</reference>
<dbReference type="SUPFAM" id="SSF75304">
    <property type="entry name" value="Amidase signature (AS) enzymes"/>
    <property type="match status" value="1"/>
</dbReference>
<dbReference type="InterPro" id="IPR023631">
    <property type="entry name" value="Amidase_dom"/>
</dbReference>
<dbReference type="InterPro" id="IPR000120">
    <property type="entry name" value="Amidase"/>
</dbReference>
<evidence type="ECO:0000259" key="1">
    <source>
        <dbReference type="Pfam" id="PF01425"/>
    </source>
</evidence>
<evidence type="ECO:0000313" key="2">
    <source>
        <dbReference type="EMBL" id="XCC97476.1"/>
    </source>
</evidence>
<geneLocation type="plasmid" evidence="2">
    <name>unnamed3</name>
</geneLocation>
<protein>
    <submittedName>
        <fullName evidence="2">Amidase</fullName>
    </submittedName>
</protein>
<dbReference type="InterPro" id="IPR036928">
    <property type="entry name" value="AS_sf"/>
</dbReference>
<dbReference type="GO" id="GO:0003824">
    <property type="term" value="F:catalytic activity"/>
    <property type="evidence" value="ECO:0007669"/>
    <property type="project" value="InterPro"/>
</dbReference>
<accession>A0AAU8ARJ6</accession>
<keyword evidence="2" id="KW-0614">Plasmid</keyword>